<dbReference type="CDD" id="cd04852">
    <property type="entry name" value="Peptidases_S8_3"/>
    <property type="match status" value="1"/>
</dbReference>
<feature type="active site" description="Charge relay system" evidence="12 13">
    <location>
        <position position="1010"/>
    </location>
</feature>
<proteinExistence type="inferred from homology"/>
<dbReference type="GO" id="GO:0006508">
    <property type="term" value="P:proteolysis"/>
    <property type="evidence" value="ECO:0007669"/>
    <property type="project" value="UniProtKB-KW"/>
</dbReference>
<dbReference type="InterPro" id="IPR023828">
    <property type="entry name" value="Peptidase_S8_Ser-AS"/>
</dbReference>
<keyword evidence="8" id="KW-0418">Kinase</keyword>
<dbReference type="GO" id="GO:0005524">
    <property type="term" value="F:ATP binding"/>
    <property type="evidence" value="ECO:0007669"/>
    <property type="project" value="UniProtKB-UniRule"/>
</dbReference>
<dbReference type="PRINTS" id="PR00723">
    <property type="entry name" value="SUBTILISIN"/>
</dbReference>
<name>A0A9Q0FRA6_9ROSI</name>
<evidence type="ECO:0000256" key="10">
    <source>
        <dbReference type="ARBA" id="ARBA00022825"/>
    </source>
</evidence>
<dbReference type="InterPro" id="IPR015500">
    <property type="entry name" value="Peptidase_S8_subtilisin-rel"/>
</dbReference>
<dbReference type="Gene3D" id="1.10.510.10">
    <property type="entry name" value="Transferase(Phosphotransferase) domain 1"/>
    <property type="match status" value="3"/>
</dbReference>
<dbReference type="InterPro" id="IPR000719">
    <property type="entry name" value="Prot_kinase_dom"/>
</dbReference>
<dbReference type="GO" id="GO:0004252">
    <property type="term" value="F:serine-type endopeptidase activity"/>
    <property type="evidence" value="ECO:0007669"/>
    <property type="project" value="UniProtKB-UniRule"/>
</dbReference>
<keyword evidence="15" id="KW-0812">Transmembrane</keyword>
<dbReference type="Gene3D" id="3.30.70.80">
    <property type="entry name" value="Peptidase S8 propeptide/proteinase inhibitor I9"/>
    <property type="match status" value="1"/>
</dbReference>
<evidence type="ECO:0000256" key="11">
    <source>
        <dbReference type="ARBA" id="ARBA00022840"/>
    </source>
</evidence>
<feature type="non-terminal residue" evidence="17">
    <location>
        <position position="1215"/>
    </location>
</feature>
<keyword evidence="7 14" id="KW-0547">Nucleotide-binding</keyword>
<dbReference type="InterPro" id="IPR011009">
    <property type="entry name" value="Kinase-like_dom_sf"/>
</dbReference>
<keyword evidence="6" id="KW-0732">Signal</keyword>
<organism evidence="17 18">
    <name type="scientific">Turnera subulata</name>
    <dbReference type="NCBI Taxonomy" id="218843"/>
    <lineage>
        <taxon>Eukaryota</taxon>
        <taxon>Viridiplantae</taxon>
        <taxon>Streptophyta</taxon>
        <taxon>Embryophyta</taxon>
        <taxon>Tracheophyta</taxon>
        <taxon>Spermatophyta</taxon>
        <taxon>Magnoliopsida</taxon>
        <taxon>eudicotyledons</taxon>
        <taxon>Gunneridae</taxon>
        <taxon>Pentapetalae</taxon>
        <taxon>rosids</taxon>
        <taxon>fabids</taxon>
        <taxon>Malpighiales</taxon>
        <taxon>Passifloraceae</taxon>
        <taxon>Turnera</taxon>
    </lineage>
</organism>
<dbReference type="Pfam" id="PF00069">
    <property type="entry name" value="Pkinase"/>
    <property type="match status" value="1"/>
</dbReference>
<dbReference type="PROSITE" id="PS50011">
    <property type="entry name" value="PROTEIN_KINASE_DOM"/>
    <property type="match status" value="1"/>
</dbReference>
<dbReference type="EMBL" id="JAKUCV010004151">
    <property type="protein sequence ID" value="KAJ4836343.1"/>
    <property type="molecule type" value="Genomic_DNA"/>
</dbReference>
<gene>
    <name evidence="17" type="ORF">Tsubulata_007306</name>
</gene>
<dbReference type="Pfam" id="PF00082">
    <property type="entry name" value="Peptidase_S8"/>
    <property type="match status" value="1"/>
</dbReference>
<comment type="subcellular location">
    <subcellularLocation>
        <location evidence="1">Secreted</location>
    </subcellularLocation>
</comment>
<dbReference type="GO" id="GO:0004672">
    <property type="term" value="F:protein kinase activity"/>
    <property type="evidence" value="ECO:0007669"/>
    <property type="project" value="InterPro"/>
</dbReference>
<reference evidence="17" key="1">
    <citation type="submission" date="2022-02" db="EMBL/GenBank/DDBJ databases">
        <authorList>
            <person name="Henning P.M."/>
            <person name="McCubbin A.G."/>
            <person name="Shore J.S."/>
        </authorList>
    </citation>
    <scope>NUCLEOTIDE SEQUENCE</scope>
    <source>
        <strain evidence="17">F60SS</strain>
        <tissue evidence="17">Leaves</tissue>
    </source>
</reference>
<protein>
    <recommendedName>
        <fullName evidence="16">Protein kinase domain-containing protein</fullName>
    </recommendedName>
</protein>
<dbReference type="InterPro" id="IPR034197">
    <property type="entry name" value="Peptidases_S8_3"/>
</dbReference>
<dbReference type="InterPro" id="IPR000209">
    <property type="entry name" value="Peptidase_S8/S53_dom"/>
</dbReference>
<feature type="domain" description="Protein kinase" evidence="16">
    <location>
        <begin position="198"/>
        <end position="507"/>
    </location>
</feature>
<keyword evidence="15" id="KW-1133">Transmembrane helix</keyword>
<dbReference type="PANTHER" id="PTHR10795">
    <property type="entry name" value="PROPROTEIN CONVERTASE SUBTILISIN/KEXIN"/>
    <property type="match status" value="1"/>
</dbReference>
<feature type="active site" description="Charge relay system" evidence="12 13">
    <location>
        <position position="670"/>
    </location>
</feature>
<dbReference type="InterPro" id="IPR036852">
    <property type="entry name" value="Peptidase_S8/S53_dom_sf"/>
</dbReference>
<keyword evidence="3" id="KW-0964">Secreted</keyword>
<evidence type="ECO:0000313" key="17">
    <source>
        <dbReference type="EMBL" id="KAJ4836343.1"/>
    </source>
</evidence>
<evidence type="ECO:0000256" key="9">
    <source>
        <dbReference type="ARBA" id="ARBA00022801"/>
    </source>
</evidence>
<evidence type="ECO:0000259" key="16">
    <source>
        <dbReference type="PROSITE" id="PS50011"/>
    </source>
</evidence>
<evidence type="ECO:0000256" key="13">
    <source>
        <dbReference type="PROSITE-ProRule" id="PRU01240"/>
    </source>
</evidence>
<keyword evidence="11 14" id="KW-0067">ATP-binding</keyword>
<evidence type="ECO:0000256" key="4">
    <source>
        <dbReference type="ARBA" id="ARBA00022670"/>
    </source>
</evidence>
<dbReference type="InterPro" id="IPR010259">
    <property type="entry name" value="S8pro/Inhibitor_I9"/>
</dbReference>
<evidence type="ECO:0000256" key="1">
    <source>
        <dbReference type="ARBA" id="ARBA00004613"/>
    </source>
</evidence>
<dbReference type="Proteomes" id="UP001141552">
    <property type="component" value="Unassembled WGS sequence"/>
</dbReference>
<dbReference type="PROSITE" id="PS00138">
    <property type="entry name" value="SUBTILASE_SER"/>
    <property type="match status" value="1"/>
</dbReference>
<dbReference type="GO" id="GO:0005576">
    <property type="term" value="C:extracellular region"/>
    <property type="evidence" value="ECO:0007669"/>
    <property type="project" value="UniProtKB-SubCell"/>
</dbReference>
<dbReference type="Gene3D" id="3.50.30.30">
    <property type="match status" value="1"/>
</dbReference>
<keyword evidence="18" id="KW-1185">Reference proteome</keyword>
<feature type="binding site" evidence="14">
    <location>
        <position position="302"/>
    </location>
    <ligand>
        <name>ATP</name>
        <dbReference type="ChEBI" id="CHEBI:30616"/>
    </ligand>
</feature>
<dbReference type="SMART" id="SM00220">
    <property type="entry name" value="S_TKc"/>
    <property type="match status" value="1"/>
</dbReference>
<dbReference type="OrthoDB" id="206201at2759"/>
<dbReference type="CDD" id="cd02120">
    <property type="entry name" value="PA_subtilisin_like"/>
    <property type="match status" value="1"/>
</dbReference>
<dbReference type="GO" id="GO:0009609">
    <property type="term" value="P:response to symbiotic bacterium"/>
    <property type="evidence" value="ECO:0007669"/>
    <property type="project" value="UniProtKB-ARBA"/>
</dbReference>
<keyword evidence="10 13" id="KW-0720">Serine protease</keyword>
<evidence type="ECO:0000256" key="14">
    <source>
        <dbReference type="PROSITE-ProRule" id="PRU10141"/>
    </source>
</evidence>
<feature type="active site" description="Charge relay system" evidence="12 13">
    <location>
        <position position="597"/>
    </location>
</feature>
<dbReference type="InterPro" id="IPR045051">
    <property type="entry name" value="SBT"/>
</dbReference>
<sequence length="1215" mass="133183">CPLDLSATNFTLAASICSTRESRSKCCRYINAFIATSIARYANVTSNLGVSSNMSDICLNSISRTMELYGVPHNATVFCGFGTKIPVNYECRGRTTVNQMLQSPKFVDVTQNCKVPLSEESNCKKCLNAGIGYLHHLVGTDDNMTLSTCRDATYVALASQPSPSVLTPEASPSPLVAASPSQVMLGLPLNENHRRYHLTLVPSIGIAVTVLAFLILIVLIVLIRKKSRELELSECLDKASSRAFPASRPTRKLQEGPASMFQRFSYKETKKATDNFSTIIGQGGFGTVYKGQFTDGSPVAVKRMDKVSEQGEDDFCQEIELLARLHHRHLEYLHFYCDPPLCHRDIKSSNILLDENFVAKVADFGLAHASKDGSICFEPVNTTDIRGTPESRLPDLVDSRIKDSFDLDQLQTMVTIVRWCTQREGRARPSIKQVLRLLYESSDPMHSGFIRAVEDEEYEGSEGGGRTSKGKMHRSDVLLIQFGSETDRPDRTMKTMPATFSTHHDWYMSTLSSLSSPDGITPVHLYSYNHVMDGFSAVLSAAQLEELENLPGHVTTFPESIGHQHTTHTPKFLGLNKYTGAWPASRFGDDVIIGVLDSGIWPESESFNDKNMPPVPKRWRGICETGTEFNTSHCNRKLIGARKFSQGMKQIGLNISNTDDYDSPRDYWGHGTHTSSTAGGSEVSEADYFGYAKGTATGMAPSARIAMYKVLFYSPDNDDYDAAATDTLAGMDQAIEDGVDIMSLSLGFFETTPFSENPIAVGAFAAVKKGIFVVCSAGNGGPHGYTMLNGAPWLTTVGAGTIDRQFGAQITLDNGALTITGTSIFPENLFISRIPVYFGLGNRSKEVCGWNALNPKDVKGKFLFCDHDDDELSTFRQTSESVRFGPDIYGAVGGIFSEDDGEFLHPDYFSMPIVIVNTKDGDLIKKYITSNKNATVSVEFGKTLLGTSAAPKVAYFSSRGPDIKSPWILKPDVLAPGFNILAAWVPNRGFAPIREEDYLLTDYALESGTSMSCPHVAGIAALLKAAHPDWSPAAIRSALMTTADIDDNRNDRIIDMTTGVAGTPLDFGAGHVDPSKAMDPGLVYDTETESYISYLCALNYTSKQIQIITRTSNFTCEHASLDLNYPSFMVILNKTKTATSVFKRVLMNVGNTSSVYHAVLKTPPGMEAIVQPSTITFARKYSTAEFNLTVKINLEAPGVTPQSDYFGNYGYLSWY</sequence>
<dbReference type="Pfam" id="PF05922">
    <property type="entry name" value="Inhibitor_I9"/>
    <property type="match status" value="1"/>
</dbReference>
<dbReference type="FunFam" id="3.40.50.200:FF:000006">
    <property type="entry name" value="Subtilisin-like protease SBT1.5"/>
    <property type="match status" value="1"/>
</dbReference>
<accession>A0A9Q0FRA6</accession>
<feature type="non-terminal residue" evidence="17">
    <location>
        <position position="1"/>
    </location>
</feature>
<dbReference type="InterPro" id="IPR041469">
    <property type="entry name" value="Subtilisin-like_FN3"/>
</dbReference>
<comment type="similarity">
    <text evidence="2 13">Belongs to the peptidase S8 family.</text>
</comment>
<dbReference type="PROSITE" id="PS51892">
    <property type="entry name" value="SUBTILASE"/>
    <property type="match status" value="1"/>
</dbReference>
<reference evidence="17" key="2">
    <citation type="journal article" date="2023" name="Plants (Basel)">
        <title>Annotation of the Turnera subulata (Passifloraceae) Draft Genome Reveals the S-Locus Evolved after the Divergence of Turneroideae from Passifloroideae in a Stepwise Manner.</title>
        <authorList>
            <person name="Henning P.M."/>
            <person name="Roalson E.H."/>
            <person name="Mir W."/>
            <person name="McCubbin A.G."/>
            <person name="Shore J.S."/>
        </authorList>
    </citation>
    <scope>NUCLEOTIDE SEQUENCE</scope>
    <source>
        <strain evidence="17">F60SS</strain>
    </source>
</reference>
<dbReference type="SUPFAM" id="SSF56112">
    <property type="entry name" value="Protein kinase-like (PK-like)"/>
    <property type="match status" value="1"/>
</dbReference>
<dbReference type="Gene3D" id="2.60.40.2310">
    <property type="match status" value="1"/>
</dbReference>
<evidence type="ECO:0000256" key="3">
    <source>
        <dbReference type="ARBA" id="ARBA00022525"/>
    </source>
</evidence>
<keyword evidence="9 13" id="KW-0378">Hydrolase</keyword>
<evidence type="ECO:0000256" key="15">
    <source>
        <dbReference type="SAM" id="Phobius"/>
    </source>
</evidence>
<keyword evidence="5" id="KW-0808">Transferase</keyword>
<dbReference type="AlphaFoldDB" id="A0A9Q0FRA6"/>
<evidence type="ECO:0000256" key="12">
    <source>
        <dbReference type="PIRSR" id="PIRSR615500-1"/>
    </source>
</evidence>
<dbReference type="InterPro" id="IPR017441">
    <property type="entry name" value="Protein_kinase_ATP_BS"/>
</dbReference>
<dbReference type="PROSITE" id="PS00108">
    <property type="entry name" value="PROTEIN_KINASE_ST"/>
    <property type="match status" value="1"/>
</dbReference>
<dbReference type="Pfam" id="PF17766">
    <property type="entry name" value="fn3_6"/>
    <property type="match status" value="1"/>
</dbReference>
<dbReference type="InterPro" id="IPR008271">
    <property type="entry name" value="Ser/Thr_kinase_AS"/>
</dbReference>
<dbReference type="InterPro" id="IPR037045">
    <property type="entry name" value="S8pro/Inhibitor_I9_sf"/>
</dbReference>
<keyword evidence="15" id="KW-0472">Membrane</keyword>
<evidence type="ECO:0000256" key="7">
    <source>
        <dbReference type="ARBA" id="ARBA00022741"/>
    </source>
</evidence>
<evidence type="ECO:0000313" key="18">
    <source>
        <dbReference type="Proteomes" id="UP001141552"/>
    </source>
</evidence>
<keyword evidence="4 13" id="KW-0645">Protease</keyword>
<comment type="caution">
    <text evidence="17">The sequence shown here is derived from an EMBL/GenBank/DDBJ whole genome shotgun (WGS) entry which is preliminary data.</text>
</comment>
<dbReference type="SUPFAM" id="SSF52743">
    <property type="entry name" value="Subtilisin-like"/>
    <property type="match status" value="1"/>
</dbReference>
<dbReference type="FunFam" id="3.30.200.20:FF:000521">
    <property type="entry name" value="Protein kinase superfamily protein"/>
    <property type="match status" value="1"/>
</dbReference>
<dbReference type="InterPro" id="IPR043891">
    <property type="entry name" value="SPARK"/>
</dbReference>
<dbReference type="PROSITE" id="PS00107">
    <property type="entry name" value="PROTEIN_KINASE_ATP"/>
    <property type="match status" value="1"/>
</dbReference>
<evidence type="ECO:0000256" key="2">
    <source>
        <dbReference type="ARBA" id="ARBA00011073"/>
    </source>
</evidence>
<evidence type="ECO:0000256" key="8">
    <source>
        <dbReference type="ARBA" id="ARBA00022777"/>
    </source>
</evidence>
<dbReference type="Gene3D" id="3.40.50.200">
    <property type="entry name" value="Peptidase S8/S53 domain"/>
    <property type="match status" value="1"/>
</dbReference>
<dbReference type="Pfam" id="PF19160">
    <property type="entry name" value="SPARK"/>
    <property type="match status" value="1"/>
</dbReference>
<feature type="transmembrane region" description="Helical" evidence="15">
    <location>
        <begin position="200"/>
        <end position="223"/>
    </location>
</feature>
<evidence type="ECO:0000256" key="6">
    <source>
        <dbReference type="ARBA" id="ARBA00022729"/>
    </source>
</evidence>
<evidence type="ECO:0000256" key="5">
    <source>
        <dbReference type="ARBA" id="ARBA00022679"/>
    </source>
</evidence>